<protein>
    <recommendedName>
        <fullName evidence="7">Protein kinase domain-containing protein</fullName>
    </recommendedName>
</protein>
<dbReference type="PANTHER" id="PTHR11042:SF91">
    <property type="entry name" value="EUKARYOTIC TRANSLATION INITIATION FACTOR 2-ALPHA KINASE"/>
    <property type="match status" value="1"/>
</dbReference>
<feature type="compositionally biased region" description="Low complexity" evidence="6">
    <location>
        <begin position="11"/>
        <end position="44"/>
    </location>
</feature>
<dbReference type="InterPro" id="IPR000719">
    <property type="entry name" value="Prot_kinase_dom"/>
</dbReference>
<dbReference type="GO" id="GO:0005634">
    <property type="term" value="C:nucleus"/>
    <property type="evidence" value="ECO:0007669"/>
    <property type="project" value="TreeGrafter"/>
</dbReference>
<dbReference type="SUPFAM" id="SSF56112">
    <property type="entry name" value="Protein kinase-like (PK-like)"/>
    <property type="match status" value="1"/>
</dbReference>
<feature type="domain" description="Protein kinase" evidence="7">
    <location>
        <begin position="1"/>
        <end position="252"/>
    </location>
</feature>
<proteinExistence type="inferred from homology"/>
<reference evidence="9" key="1">
    <citation type="submission" date="2021-02" db="EMBL/GenBank/DDBJ databases">
        <authorList>
            <person name="Nowell W R."/>
        </authorList>
    </citation>
    <scope>NUCLEOTIDE SEQUENCE</scope>
</reference>
<accession>A0A819U8L9</accession>
<dbReference type="InterPro" id="IPR008271">
    <property type="entry name" value="Ser/Thr_kinase_AS"/>
</dbReference>
<dbReference type="AlphaFoldDB" id="A0A819U8L9"/>
<dbReference type="GO" id="GO:0005524">
    <property type="term" value="F:ATP binding"/>
    <property type="evidence" value="ECO:0007669"/>
    <property type="project" value="UniProtKB-KW"/>
</dbReference>
<dbReference type="PANTHER" id="PTHR11042">
    <property type="entry name" value="EUKARYOTIC TRANSLATION INITIATION FACTOR 2-ALPHA KINASE EIF2-ALPHA KINASE -RELATED"/>
    <property type="match status" value="1"/>
</dbReference>
<dbReference type="InterPro" id="IPR011009">
    <property type="entry name" value="Kinase-like_dom_sf"/>
</dbReference>
<dbReference type="Proteomes" id="UP000663868">
    <property type="component" value="Unassembled WGS sequence"/>
</dbReference>
<evidence type="ECO:0000256" key="5">
    <source>
        <dbReference type="ARBA" id="ARBA00037982"/>
    </source>
</evidence>
<name>A0A819U8L9_9BILA</name>
<evidence type="ECO:0000256" key="1">
    <source>
        <dbReference type="ARBA" id="ARBA00022679"/>
    </source>
</evidence>
<keyword evidence="4" id="KW-0067">ATP-binding</keyword>
<dbReference type="Proteomes" id="UP000663860">
    <property type="component" value="Unassembled WGS sequence"/>
</dbReference>
<dbReference type="EMBL" id="CAJNOE010001969">
    <property type="protein sequence ID" value="CAF1460953.1"/>
    <property type="molecule type" value="Genomic_DNA"/>
</dbReference>
<evidence type="ECO:0000256" key="3">
    <source>
        <dbReference type="ARBA" id="ARBA00022777"/>
    </source>
</evidence>
<evidence type="ECO:0000313" key="9">
    <source>
        <dbReference type="EMBL" id="CAF4076167.1"/>
    </source>
</evidence>
<comment type="caution">
    <text evidence="9">The sequence shown here is derived from an EMBL/GenBank/DDBJ whole genome shotgun (WGS) entry which is preliminary data.</text>
</comment>
<dbReference type="SUPFAM" id="SSF75011">
    <property type="entry name" value="3-carboxy-cis,cis-mucoante lactonizing enzyme"/>
    <property type="match status" value="1"/>
</dbReference>
<evidence type="ECO:0000259" key="7">
    <source>
        <dbReference type="PROSITE" id="PS50011"/>
    </source>
</evidence>
<dbReference type="GO" id="GO:0004694">
    <property type="term" value="F:eukaryotic translation initiation factor 2alpha kinase activity"/>
    <property type="evidence" value="ECO:0007669"/>
    <property type="project" value="TreeGrafter"/>
</dbReference>
<feature type="region of interest" description="Disordered" evidence="6">
    <location>
        <begin position="1"/>
        <end position="51"/>
    </location>
</feature>
<dbReference type="GO" id="GO:0005737">
    <property type="term" value="C:cytoplasm"/>
    <property type="evidence" value="ECO:0007669"/>
    <property type="project" value="TreeGrafter"/>
</dbReference>
<dbReference type="PROSITE" id="PS00108">
    <property type="entry name" value="PROTEIN_KINASE_ST"/>
    <property type="match status" value="1"/>
</dbReference>
<evidence type="ECO:0000256" key="4">
    <source>
        <dbReference type="ARBA" id="ARBA00022840"/>
    </source>
</evidence>
<sequence>MSDSEAINAVTPITTTSTPRTKTTESTHTSYSSSSSAGVQSDASSHGKPSKQDNFEVFTKTSYLYYSMKLCEGDSLEQRLIPYKLTKEHACNVVDQIAKGIAYIHEQKLIHGDIKPANIFFSAENLIKIGDFGLVAEMSENSQMAITSRQDHGTKLYMAPELQKNGQGIHYDEKVDIYAMGIVFLEVLAPFKTDSERYEVLGKIQDSTKKSSDLTPILASYEKAVDFHLSVNGEERYQLLWQREDYVKYGFIAQIIWSTYLDVFLVLSQRALFSMKYLNSQLSMKRYGAVYALNKQIESRLRFITCGSTDDHLFLNRGYHTVQQYKMSDWTKHREWTKISLNYKNIDEIRDITIDRNGEYLVMNVQQNRTTWFIDIRAIDDNLTQWKHIAGFHHKLQMYSPSNHWLFVHPNPNKLFLYDVQGDDVLIPKELSFGDNEEDPQFSFSKLAPIYFRWMGQRHLLLGTVVDSDQTGALKIYKI</sequence>
<dbReference type="SMART" id="SM00220">
    <property type="entry name" value="S_TKc"/>
    <property type="match status" value="1"/>
</dbReference>
<dbReference type="InterPro" id="IPR050339">
    <property type="entry name" value="CC_SR_Kinase"/>
</dbReference>
<evidence type="ECO:0000313" key="8">
    <source>
        <dbReference type="EMBL" id="CAF1460953.1"/>
    </source>
</evidence>
<dbReference type="Pfam" id="PF00069">
    <property type="entry name" value="Pkinase"/>
    <property type="match status" value="1"/>
</dbReference>
<keyword evidence="1" id="KW-0808">Transferase</keyword>
<dbReference type="PROSITE" id="PS50011">
    <property type="entry name" value="PROTEIN_KINASE_DOM"/>
    <property type="match status" value="1"/>
</dbReference>
<dbReference type="EMBL" id="CAJOBB010004142">
    <property type="protein sequence ID" value="CAF4076167.1"/>
    <property type="molecule type" value="Genomic_DNA"/>
</dbReference>
<gene>
    <name evidence="8" type="ORF">IZO911_LOCUS42919</name>
    <name evidence="9" type="ORF">KXQ929_LOCUS33054</name>
</gene>
<keyword evidence="3" id="KW-0418">Kinase</keyword>
<organism evidence="9 10">
    <name type="scientific">Adineta steineri</name>
    <dbReference type="NCBI Taxonomy" id="433720"/>
    <lineage>
        <taxon>Eukaryota</taxon>
        <taxon>Metazoa</taxon>
        <taxon>Spiralia</taxon>
        <taxon>Gnathifera</taxon>
        <taxon>Rotifera</taxon>
        <taxon>Eurotatoria</taxon>
        <taxon>Bdelloidea</taxon>
        <taxon>Adinetida</taxon>
        <taxon>Adinetidae</taxon>
        <taxon>Adineta</taxon>
    </lineage>
</organism>
<evidence type="ECO:0000313" key="10">
    <source>
        <dbReference type="Proteomes" id="UP000663868"/>
    </source>
</evidence>
<evidence type="ECO:0000256" key="2">
    <source>
        <dbReference type="ARBA" id="ARBA00022741"/>
    </source>
</evidence>
<dbReference type="Gene3D" id="1.10.510.10">
    <property type="entry name" value="Transferase(Phosphotransferase) domain 1"/>
    <property type="match status" value="1"/>
</dbReference>
<comment type="similarity">
    <text evidence="5">Belongs to the protein kinase superfamily. Ser/Thr protein kinase family. GCN2 subfamily.</text>
</comment>
<evidence type="ECO:0000256" key="6">
    <source>
        <dbReference type="SAM" id="MobiDB-lite"/>
    </source>
</evidence>
<keyword evidence="2" id="KW-0547">Nucleotide-binding</keyword>